<evidence type="ECO:0000313" key="13">
    <source>
        <dbReference type="Proteomes" id="UP000245698"/>
    </source>
</evidence>
<evidence type="ECO:0000259" key="11">
    <source>
        <dbReference type="PROSITE" id="PS50975"/>
    </source>
</evidence>
<dbReference type="PROSITE" id="PS50975">
    <property type="entry name" value="ATP_GRASP"/>
    <property type="match status" value="1"/>
</dbReference>
<dbReference type="SUPFAM" id="SSF56059">
    <property type="entry name" value="Glutathione synthetase ATP-binding domain-like"/>
    <property type="match status" value="1"/>
</dbReference>
<comment type="similarity">
    <text evidence="10">Belongs to the prokaryotic GSH synthase family.</text>
</comment>
<evidence type="ECO:0000256" key="10">
    <source>
        <dbReference type="HAMAP-Rule" id="MF_00162"/>
    </source>
</evidence>
<feature type="domain" description="ATP-grasp" evidence="11">
    <location>
        <begin position="136"/>
        <end position="327"/>
    </location>
</feature>
<accession>A0A2P9ARU5</accession>
<dbReference type="GO" id="GO:0046872">
    <property type="term" value="F:metal ion binding"/>
    <property type="evidence" value="ECO:0007669"/>
    <property type="project" value="UniProtKB-KW"/>
</dbReference>
<dbReference type="EMBL" id="FUIG01000046">
    <property type="protein sequence ID" value="SJM33885.1"/>
    <property type="molecule type" value="Genomic_DNA"/>
</dbReference>
<dbReference type="Gene3D" id="3.30.1490.20">
    <property type="entry name" value="ATP-grasp fold, A domain"/>
    <property type="match status" value="1"/>
</dbReference>
<dbReference type="InterPro" id="IPR006284">
    <property type="entry name" value="Glut_synth_pro"/>
</dbReference>
<keyword evidence="3 10" id="KW-0436">Ligase</keyword>
<dbReference type="Pfam" id="PF02955">
    <property type="entry name" value="GSH-S_ATP"/>
    <property type="match status" value="1"/>
</dbReference>
<dbReference type="Proteomes" id="UP000245698">
    <property type="component" value="Unassembled WGS sequence"/>
</dbReference>
<dbReference type="RefSeq" id="WP_123150526.1">
    <property type="nucleotide sequence ID" value="NZ_FUIG01000046.1"/>
</dbReference>
<proteinExistence type="inferred from homology"/>
<organism evidence="12 13">
    <name type="scientific">Mesorhizobium delmotii</name>
    <dbReference type="NCBI Taxonomy" id="1631247"/>
    <lineage>
        <taxon>Bacteria</taxon>
        <taxon>Pseudomonadati</taxon>
        <taxon>Pseudomonadota</taxon>
        <taxon>Alphaproteobacteria</taxon>
        <taxon>Hyphomicrobiales</taxon>
        <taxon>Phyllobacteriaceae</taxon>
        <taxon>Mesorhizobium</taxon>
    </lineage>
</organism>
<dbReference type="GO" id="GO:0005524">
    <property type="term" value="F:ATP binding"/>
    <property type="evidence" value="ECO:0007669"/>
    <property type="project" value="UniProtKB-UniRule"/>
</dbReference>
<keyword evidence="13" id="KW-1185">Reference proteome</keyword>
<dbReference type="InterPro" id="IPR004215">
    <property type="entry name" value="GSHS_N"/>
</dbReference>
<evidence type="ECO:0000256" key="2">
    <source>
        <dbReference type="ARBA" id="ARBA00001946"/>
    </source>
</evidence>
<name>A0A2P9ARU5_9HYPH</name>
<dbReference type="InterPro" id="IPR011761">
    <property type="entry name" value="ATP-grasp"/>
</dbReference>
<dbReference type="InterPro" id="IPR004218">
    <property type="entry name" value="GSHS_ATP-bd"/>
</dbReference>
<gene>
    <name evidence="10 12" type="primary">gshB</name>
    <name evidence="12" type="ORF">BQ8482_380068</name>
</gene>
<dbReference type="EC" id="6.3.2.3" evidence="10"/>
<dbReference type="InterPro" id="IPR016185">
    <property type="entry name" value="PreATP-grasp_dom_sf"/>
</dbReference>
<evidence type="ECO:0000313" key="12">
    <source>
        <dbReference type="EMBL" id="SJM33885.1"/>
    </source>
</evidence>
<dbReference type="PANTHER" id="PTHR21621">
    <property type="entry name" value="RIBOSOMAL PROTEIN S6 MODIFICATION PROTEIN"/>
    <property type="match status" value="1"/>
</dbReference>
<evidence type="ECO:0000256" key="5">
    <source>
        <dbReference type="ARBA" id="ARBA00022723"/>
    </source>
</evidence>
<dbReference type="SUPFAM" id="SSF52440">
    <property type="entry name" value="PreATP-grasp domain"/>
    <property type="match status" value="1"/>
</dbReference>
<dbReference type="UniPathway" id="UPA00142">
    <property type="reaction ID" value="UER00210"/>
</dbReference>
<dbReference type="AlphaFoldDB" id="A0A2P9ARU5"/>
<evidence type="ECO:0000256" key="1">
    <source>
        <dbReference type="ARBA" id="ARBA00001936"/>
    </source>
</evidence>
<reference evidence="13" key="1">
    <citation type="submission" date="2016-12" db="EMBL/GenBank/DDBJ databases">
        <authorList>
            <person name="Brunel B."/>
        </authorList>
    </citation>
    <scope>NUCLEOTIDE SEQUENCE [LARGE SCALE GENOMIC DNA]</scope>
</reference>
<dbReference type="Gene3D" id="3.30.470.20">
    <property type="entry name" value="ATP-grasp fold, B domain"/>
    <property type="match status" value="1"/>
</dbReference>
<dbReference type="InterPro" id="IPR013815">
    <property type="entry name" value="ATP_grasp_subdomain_1"/>
</dbReference>
<evidence type="ECO:0000256" key="3">
    <source>
        <dbReference type="ARBA" id="ARBA00022598"/>
    </source>
</evidence>
<evidence type="ECO:0000256" key="8">
    <source>
        <dbReference type="ARBA" id="ARBA00022842"/>
    </source>
</evidence>
<evidence type="ECO:0000256" key="7">
    <source>
        <dbReference type="ARBA" id="ARBA00022840"/>
    </source>
</evidence>
<dbReference type="Gene3D" id="3.40.50.20">
    <property type="match status" value="1"/>
</dbReference>
<comment type="catalytic activity">
    <reaction evidence="10">
        <text>gamma-L-glutamyl-L-cysteine + glycine + ATP = glutathione + ADP + phosphate + H(+)</text>
        <dbReference type="Rhea" id="RHEA:13557"/>
        <dbReference type="ChEBI" id="CHEBI:15378"/>
        <dbReference type="ChEBI" id="CHEBI:30616"/>
        <dbReference type="ChEBI" id="CHEBI:43474"/>
        <dbReference type="ChEBI" id="CHEBI:57305"/>
        <dbReference type="ChEBI" id="CHEBI:57925"/>
        <dbReference type="ChEBI" id="CHEBI:58173"/>
        <dbReference type="ChEBI" id="CHEBI:456216"/>
        <dbReference type="EC" id="6.3.2.3"/>
    </reaction>
</comment>
<keyword evidence="5" id="KW-0479">Metal-binding</keyword>
<dbReference type="NCBIfam" id="NF009110">
    <property type="entry name" value="PRK12458.1"/>
    <property type="match status" value="1"/>
</dbReference>
<dbReference type="HAMAP" id="MF_00162">
    <property type="entry name" value="GSH_S"/>
    <property type="match status" value="1"/>
</dbReference>
<evidence type="ECO:0000256" key="4">
    <source>
        <dbReference type="ARBA" id="ARBA00022684"/>
    </source>
</evidence>
<keyword evidence="6 10" id="KW-0547">Nucleotide-binding</keyword>
<dbReference type="GO" id="GO:0004363">
    <property type="term" value="F:glutathione synthase activity"/>
    <property type="evidence" value="ECO:0007669"/>
    <property type="project" value="UniProtKB-UniRule"/>
</dbReference>
<keyword evidence="8" id="KW-0460">Magnesium</keyword>
<dbReference type="PANTHER" id="PTHR21621:SF4">
    <property type="entry name" value="GLUTATHIONE SYNTHETASE"/>
    <property type="match status" value="1"/>
</dbReference>
<keyword evidence="4 10" id="KW-0317">Glutathione biosynthesis</keyword>
<comment type="cofactor">
    <cofactor evidence="2">
        <name>Mg(2+)</name>
        <dbReference type="ChEBI" id="CHEBI:18420"/>
    </cofactor>
</comment>
<evidence type="ECO:0000256" key="9">
    <source>
        <dbReference type="ARBA" id="ARBA00023211"/>
    </source>
</evidence>
<protein>
    <recommendedName>
        <fullName evidence="10">Glutathione synthetase</fullName>
        <ecNumber evidence="10">6.3.2.3</ecNumber>
    </recommendedName>
    <alternativeName>
        <fullName evidence="10">GSH synthetase</fullName>
        <shortName evidence="10">GSH-S</shortName>
        <shortName evidence="10">GSHase</shortName>
    </alternativeName>
    <alternativeName>
        <fullName evidence="10">Glutathione synthase</fullName>
    </alternativeName>
</protein>
<sequence length="348" mass="38324">MRIAFFVNSIERETPHYTTTLLALGALSRGHEISYLTPDDFVLRPDDSLMVRAITLPSSTYKKPETLYKDLQSDRTEIKTIDVREIDIIFLRNDPSLDAADRPWAVNVGAMFGRLAAERGALVVNDPGGLALAQNKLYFQDFPKAVRPVTLISKSIEEIRAFIKQQPKGAIVKPLQGSGGRNVFKIDSPKDANLNQIFEAVSGEGYLIAQGYLPEAKAGDVRLFVMNGKALERDGKYAAFRRVPAKGEVRSNIHVAGTAERVEVTNTMLSVAEMVRPKLVQDGMFLVGLDIVGDKLLEINVFTPGGLSSMSEMYQTNFAESVIISLENKLSIRAAYPASMSNRELAAL</sequence>
<keyword evidence="9" id="KW-0464">Manganese</keyword>
<comment type="cofactor">
    <cofactor evidence="1">
        <name>Mn(2+)</name>
        <dbReference type="ChEBI" id="CHEBI:29035"/>
    </cofactor>
</comment>
<comment type="pathway">
    <text evidence="10">Sulfur metabolism; glutathione biosynthesis; glutathione from L-cysteine and L-glutamate: step 2/2.</text>
</comment>
<dbReference type="GO" id="GO:0005737">
    <property type="term" value="C:cytoplasm"/>
    <property type="evidence" value="ECO:0007669"/>
    <property type="project" value="TreeGrafter"/>
</dbReference>
<dbReference type="Pfam" id="PF02951">
    <property type="entry name" value="GSH-S_N"/>
    <property type="match status" value="1"/>
</dbReference>
<keyword evidence="7 10" id="KW-0067">ATP-binding</keyword>
<evidence type="ECO:0000256" key="6">
    <source>
        <dbReference type="ARBA" id="ARBA00022741"/>
    </source>
</evidence>